<comment type="catalytic activity">
    <reaction evidence="6">
        <text>UDP-N-acetyl-alpha-D-mannosamine + 2 NAD(+) + H2O = UDP-N-acetyl-alpha-D-mannosaminouronate + 2 NADH + 3 H(+)</text>
        <dbReference type="Rhea" id="RHEA:25780"/>
        <dbReference type="ChEBI" id="CHEBI:15377"/>
        <dbReference type="ChEBI" id="CHEBI:15378"/>
        <dbReference type="ChEBI" id="CHEBI:57540"/>
        <dbReference type="ChEBI" id="CHEBI:57945"/>
        <dbReference type="ChEBI" id="CHEBI:68623"/>
        <dbReference type="ChEBI" id="CHEBI:70731"/>
        <dbReference type="EC" id="1.1.1.336"/>
    </reaction>
</comment>
<dbReference type="InterPro" id="IPR017476">
    <property type="entry name" value="UDP-Glc/GDP-Man"/>
</dbReference>
<dbReference type="PIRSF" id="PIRSF000124">
    <property type="entry name" value="UDPglc_GDPman_dh"/>
    <property type="match status" value="1"/>
</dbReference>
<name>A0A2R4X3F1_9EURY</name>
<dbReference type="SUPFAM" id="SSF48179">
    <property type="entry name" value="6-phosphogluconate dehydrogenase C-terminal domain-like"/>
    <property type="match status" value="1"/>
</dbReference>
<dbReference type="Pfam" id="PF00984">
    <property type="entry name" value="UDPG_MGDP_dh"/>
    <property type="match status" value="1"/>
</dbReference>
<evidence type="ECO:0000313" key="9">
    <source>
        <dbReference type="EMBL" id="AWB28318.1"/>
    </source>
</evidence>
<dbReference type="SUPFAM" id="SSF52413">
    <property type="entry name" value="UDP-glucose/GDP-mannose dehydrogenase C-terminal domain"/>
    <property type="match status" value="1"/>
</dbReference>
<dbReference type="InterPro" id="IPR001732">
    <property type="entry name" value="UDP-Glc/GDP-Man_DH_N"/>
</dbReference>
<dbReference type="GeneID" id="36513176"/>
<feature type="domain" description="UDP-glucose/GDP-mannose dehydrogenase C-terminal" evidence="8">
    <location>
        <begin position="344"/>
        <end position="438"/>
    </location>
</feature>
<dbReference type="EC" id="1.1.1.336" evidence="1"/>
<evidence type="ECO:0000256" key="7">
    <source>
        <dbReference type="PIRNR" id="PIRNR000124"/>
    </source>
</evidence>
<gene>
    <name evidence="9" type="ORF">HARCEL1_11675</name>
</gene>
<dbReference type="InterPro" id="IPR028359">
    <property type="entry name" value="UDP_ManNAc/GlcNAc_DH"/>
</dbReference>
<accession>A0A2R4X3F1</accession>
<dbReference type="SUPFAM" id="SSF51735">
    <property type="entry name" value="NAD(P)-binding Rossmann-fold domains"/>
    <property type="match status" value="1"/>
</dbReference>
<dbReference type="EMBL" id="CP028858">
    <property type="protein sequence ID" value="AWB28318.1"/>
    <property type="molecule type" value="Genomic_DNA"/>
</dbReference>
<dbReference type="Pfam" id="PF03720">
    <property type="entry name" value="UDPG_MGDP_dh_C"/>
    <property type="match status" value="1"/>
</dbReference>
<dbReference type="InterPro" id="IPR014026">
    <property type="entry name" value="UDP-Glc/GDP-Man_DH_dimer"/>
</dbReference>
<keyword evidence="10" id="KW-1185">Reference proteome</keyword>
<dbReference type="Proteomes" id="UP000244727">
    <property type="component" value="Chromosome"/>
</dbReference>
<dbReference type="InterPro" id="IPR014027">
    <property type="entry name" value="UDP-Glc/GDP-Man_DH_C"/>
</dbReference>
<dbReference type="GO" id="GO:0016628">
    <property type="term" value="F:oxidoreductase activity, acting on the CH-CH group of donors, NAD or NADP as acceptor"/>
    <property type="evidence" value="ECO:0007669"/>
    <property type="project" value="InterPro"/>
</dbReference>
<dbReference type="InterPro" id="IPR008927">
    <property type="entry name" value="6-PGluconate_DH-like_C_sf"/>
</dbReference>
<keyword evidence="3" id="KW-0560">Oxidoreductase</keyword>
<dbReference type="AlphaFoldDB" id="A0A2R4X3F1"/>
<dbReference type="Pfam" id="PF03721">
    <property type="entry name" value="UDPG_MGDP_dh_N"/>
    <property type="match status" value="1"/>
</dbReference>
<evidence type="ECO:0000256" key="5">
    <source>
        <dbReference type="ARBA" id="ARBA00030172"/>
    </source>
</evidence>
<organism evidence="9 10">
    <name type="scientific">Halococcoides cellulosivorans</name>
    <dbReference type="NCBI Taxonomy" id="1679096"/>
    <lineage>
        <taxon>Archaea</taxon>
        <taxon>Methanobacteriati</taxon>
        <taxon>Methanobacteriota</taxon>
        <taxon>Stenosarchaea group</taxon>
        <taxon>Halobacteria</taxon>
        <taxon>Halobacteriales</taxon>
        <taxon>Haloarculaceae</taxon>
        <taxon>Halococcoides</taxon>
    </lineage>
</organism>
<dbReference type="GO" id="GO:0089714">
    <property type="term" value="F:UDP-N-acetyl-D-mannosamine dehydrogenase activity"/>
    <property type="evidence" value="ECO:0007669"/>
    <property type="project" value="UniProtKB-EC"/>
</dbReference>
<keyword evidence="4" id="KW-0520">NAD</keyword>
<evidence type="ECO:0000313" key="10">
    <source>
        <dbReference type="Proteomes" id="UP000244727"/>
    </source>
</evidence>
<dbReference type="RefSeq" id="WP_108383766.1">
    <property type="nucleotide sequence ID" value="NZ_CP028858.1"/>
</dbReference>
<protein>
    <recommendedName>
        <fullName evidence="2">UDP-N-acetyl-D-mannosamine dehydrogenase</fullName>
        <ecNumber evidence="1">1.1.1.336</ecNumber>
    </recommendedName>
    <alternativeName>
        <fullName evidence="5">UDP-ManNAc 6-dehydrogenase</fullName>
    </alternativeName>
</protein>
<dbReference type="GO" id="GO:0000271">
    <property type="term" value="P:polysaccharide biosynthetic process"/>
    <property type="evidence" value="ECO:0007669"/>
    <property type="project" value="InterPro"/>
</dbReference>
<comment type="similarity">
    <text evidence="7">Belongs to the UDP-glucose/GDP-mannose dehydrogenase family.</text>
</comment>
<dbReference type="PANTHER" id="PTHR43491">
    <property type="entry name" value="UDP-N-ACETYL-D-MANNOSAMINE DEHYDROGENASE"/>
    <property type="match status" value="1"/>
</dbReference>
<dbReference type="KEGG" id="harc:HARCEL1_11675"/>
<dbReference type="PIRSF" id="PIRSF500136">
    <property type="entry name" value="UDP_ManNAc_DH"/>
    <property type="match status" value="1"/>
</dbReference>
<proteinExistence type="inferred from homology"/>
<sequence length="453" mass="47857">MSRTASRAIYDTSADDDQLREAFTSGELPVAIYGLGKMGLPLAGVYADVTGATTGVDIDQHVVDQINAGESPIKREPGLPELVERVVADGALEATADAEGAAADATIHVLMVPTLLTAENDPDLSIMDEVIETVGHGLDPGDLVIVESTVPPRTTVDRFLPRLLETSGLDPDQFGLAACPERTVSGQAIADVRGTHPKIVGGVDPESTRAAAIVYDEISENRVVETSNATAAEMTKVFEGVFRDVNIAIANELATFAKALDVDVREAIDAANTQPFCDIHDPGPGVGGHCIPIYPYFLAGQFDVDADLLETARERNDGMAIYTADMTEAILDSVGVPIDEATVLLLGVTYKANIAELRNAPSIPVAESLKQRGATVEAVDPLIDRWHELDAMTPVTLDAAADRDPDAVVVVTPHDDFADLDWAAFDAPILDGRSSIDASATDAPVYAIGGPWP</sequence>
<evidence type="ECO:0000256" key="2">
    <source>
        <dbReference type="ARBA" id="ARBA00016796"/>
    </source>
</evidence>
<evidence type="ECO:0000256" key="3">
    <source>
        <dbReference type="ARBA" id="ARBA00023002"/>
    </source>
</evidence>
<evidence type="ECO:0000256" key="1">
    <source>
        <dbReference type="ARBA" id="ARBA00012935"/>
    </source>
</evidence>
<dbReference type="Gene3D" id="3.40.50.720">
    <property type="entry name" value="NAD(P)-binding Rossmann-like Domain"/>
    <property type="match status" value="2"/>
</dbReference>
<dbReference type="GO" id="GO:0051287">
    <property type="term" value="F:NAD binding"/>
    <property type="evidence" value="ECO:0007669"/>
    <property type="project" value="InterPro"/>
</dbReference>
<reference evidence="9 10" key="1">
    <citation type="submission" date="2018-04" db="EMBL/GenBank/DDBJ databases">
        <title>Halococcoides cellulosivorans gen. nov., sp. nov., an extremely halophilic cellulose-utilizing haloarchaeon from hypersaline lakes.</title>
        <authorList>
            <person name="Sorokin D.Y."/>
            <person name="Toshchakov S.V."/>
            <person name="Samarov N.I."/>
            <person name="Korzhenkov A."/>
            <person name="Kublanov I.V."/>
        </authorList>
    </citation>
    <scope>NUCLEOTIDE SEQUENCE [LARGE SCALE GENOMIC DNA]</scope>
    <source>
        <strain evidence="9 10">HArcel1</strain>
    </source>
</reference>
<evidence type="ECO:0000259" key="8">
    <source>
        <dbReference type="SMART" id="SM00984"/>
    </source>
</evidence>
<dbReference type="InterPro" id="IPR036220">
    <property type="entry name" value="UDP-Glc/GDP-Man_DH_C_sf"/>
</dbReference>
<dbReference type="PANTHER" id="PTHR43491:SF5">
    <property type="entry name" value="UDP-N-ACETYL-D-MANNOSAMINE DEHYDROGENASE"/>
    <property type="match status" value="1"/>
</dbReference>
<dbReference type="SMART" id="SM00984">
    <property type="entry name" value="UDPG_MGDP_dh_C"/>
    <property type="match status" value="1"/>
</dbReference>
<dbReference type="NCBIfam" id="TIGR03026">
    <property type="entry name" value="NDP-sugDHase"/>
    <property type="match status" value="1"/>
</dbReference>
<evidence type="ECO:0000256" key="6">
    <source>
        <dbReference type="ARBA" id="ARBA00049130"/>
    </source>
</evidence>
<evidence type="ECO:0000256" key="4">
    <source>
        <dbReference type="ARBA" id="ARBA00023027"/>
    </source>
</evidence>
<dbReference type="InterPro" id="IPR036291">
    <property type="entry name" value="NAD(P)-bd_dom_sf"/>
</dbReference>